<evidence type="ECO:0000313" key="4">
    <source>
        <dbReference type="Proteomes" id="UP000000333"/>
    </source>
</evidence>
<reference evidence="3 4" key="1">
    <citation type="journal article" date="2010" name="Stand. Genomic Sci.">
        <title>Complete genome sequence of Olsenella uli type strain (VPI D76D-27C).</title>
        <authorList>
            <person name="Goker M."/>
            <person name="Held B."/>
            <person name="Lucas S."/>
            <person name="Nolan M."/>
            <person name="Yasawong M."/>
            <person name="Glavina Del Rio T."/>
            <person name="Tice H."/>
            <person name="Cheng J.F."/>
            <person name="Bruce D."/>
            <person name="Detter J.C."/>
            <person name="Tapia R."/>
            <person name="Han C."/>
            <person name="Goodwin L."/>
            <person name="Pitluck S."/>
            <person name="Liolios K."/>
            <person name="Ivanova N."/>
            <person name="Mavromatis K."/>
            <person name="Mikhailova N."/>
            <person name="Pati A."/>
            <person name="Chen A."/>
            <person name="Palaniappan K."/>
            <person name="Land M."/>
            <person name="Hauser L."/>
            <person name="Chang Y.J."/>
            <person name="Jeffries C.D."/>
            <person name="Rohde M."/>
            <person name="Sikorski J."/>
            <person name="Pukall R."/>
            <person name="Woyke T."/>
            <person name="Bristow J."/>
            <person name="Eisen J.A."/>
            <person name="Markowitz V."/>
            <person name="Hugenholtz P."/>
            <person name="Kyrpides N.C."/>
            <person name="Klenk H.P."/>
            <person name="Lapidus A."/>
        </authorList>
    </citation>
    <scope>NUCLEOTIDE SEQUENCE [LARGE SCALE GENOMIC DNA]</scope>
    <source>
        <strain evidence="4">ATCC 49627 / DSM 7084 / CIP 109912 / JCM 12494 / NCIMB 702895 / VPI D76D-27C</strain>
    </source>
</reference>
<evidence type="ECO:0000313" key="3">
    <source>
        <dbReference type="EMBL" id="ADK68060.1"/>
    </source>
</evidence>
<dbReference type="Pfam" id="PF01476">
    <property type="entry name" value="LysM"/>
    <property type="match status" value="1"/>
</dbReference>
<keyword evidence="4" id="KW-1185">Reference proteome</keyword>
<proteinExistence type="predicted"/>
<dbReference type="HOGENOM" id="CLU_144035_0_0_11"/>
<name>E1R096_OLSUV</name>
<sequence>MSRSTPCSTEGSLALKSLPSTRPRFTLIEGSLDAVVIPTAEGDARGSTRALAGPLFALCATLVLIACVVISVVTADASESRLAETFDGIGTETISVSAGDSLWSISEDHGVEGASVQDVSSWIRRANHLGTSELALGQTLVVPVRR</sequence>
<dbReference type="OrthoDB" id="5084290at2"/>
<dbReference type="eggNOG" id="COG1388">
    <property type="taxonomic scope" value="Bacteria"/>
</dbReference>
<dbReference type="Proteomes" id="UP000000333">
    <property type="component" value="Chromosome"/>
</dbReference>
<dbReference type="PATRIC" id="fig|633147.7.peg.598"/>
<keyword evidence="1" id="KW-1133">Transmembrane helix</keyword>
<feature type="domain" description="LysM" evidence="2">
    <location>
        <begin position="92"/>
        <end position="142"/>
    </location>
</feature>
<organism evidence="3 4">
    <name type="scientific">Olsenella uli (strain ATCC 49627 / DSM 7084 / CCUG 31166 / CIP 109912 / JCM 12494 / LMG 11480 / NCIMB 702895 / VPI D76D-27C)</name>
    <name type="common">Lactobacillus uli</name>
    <dbReference type="NCBI Taxonomy" id="633147"/>
    <lineage>
        <taxon>Bacteria</taxon>
        <taxon>Bacillati</taxon>
        <taxon>Actinomycetota</taxon>
        <taxon>Coriobacteriia</taxon>
        <taxon>Coriobacteriales</taxon>
        <taxon>Atopobiaceae</taxon>
        <taxon>Olsenella</taxon>
    </lineage>
</organism>
<dbReference type="SUPFAM" id="SSF54106">
    <property type="entry name" value="LysM domain"/>
    <property type="match status" value="1"/>
</dbReference>
<dbReference type="EMBL" id="CP002106">
    <property type="protein sequence ID" value="ADK68060.1"/>
    <property type="molecule type" value="Genomic_DNA"/>
</dbReference>
<evidence type="ECO:0000259" key="2">
    <source>
        <dbReference type="PROSITE" id="PS51782"/>
    </source>
</evidence>
<dbReference type="PROSITE" id="PS51782">
    <property type="entry name" value="LYSM"/>
    <property type="match status" value="1"/>
</dbReference>
<dbReference type="AlphaFoldDB" id="E1R096"/>
<evidence type="ECO:0000256" key="1">
    <source>
        <dbReference type="SAM" id="Phobius"/>
    </source>
</evidence>
<protein>
    <submittedName>
        <fullName evidence="3">Peptidoglycan-binding lysin domain protein</fullName>
    </submittedName>
</protein>
<gene>
    <name evidence="3" type="ordered locus">Olsu_0949</name>
</gene>
<accession>E1R096</accession>
<dbReference type="InterPro" id="IPR018392">
    <property type="entry name" value="LysM"/>
</dbReference>
<feature type="transmembrane region" description="Helical" evidence="1">
    <location>
        <begin position="55"/>
        <end position="75"/>
    </location>
</feature>
<dbReference type="KEGG" id="ols:Olsu_0949"/>
<dbReference type="SMART" id="SM00257">
    <property type="entry name" value="LysM"/>
    <property type="match status" value="1"/>
</dbReference>
<dbReference type="InterPro" id="IPR036779">
    <property type="entry name" value="LysM_dom_sf"/>
</dbReference>
<dbReference type="Gene3D" id="3.10.350.10">
    <property type="entry name" value="LysM domain"/>
    <property type="match status" value="1"/>
</dbReference>
<keyword evidence="1" id="KW-0472">Membrane</keyword>
<dbReference type="STRING" id="633147.Olsu_0949"/>
<keyword evidence="1" id="KW-0812">Transmembrane</keyword>
<dbReference type="GeneID" id="78512370"/>
<dbReference type="CDD" id="cd00118">
    <property type="entry name" value="LysM"/>
    <property type="match status" value="1"/>
</dbReference>
<dbReference type="RefSeq" id="WP_013251812.1">
    <property type="nucleotide sequence ID" value="NC_014363.1"/>
</dbReference>